<reference evidence="2" key="1">
    <citation type="submission" date="2017-08" db="EMBL/GenBank/DDBJ databases">
        <authorList>
            <person name="Polle J.E."/>
            <person name="Barry K."/>
            <person name="Cushman J."/>
            <person name="Schmutz J."/>
            <person name="Tran D."/>
            <person name="Hathwaick L.T."/>
            <person name="Yim W.C."/>
            <person name="Jenkins J."/>
            <person name="Mckie-Krisberg Z.M."/>
            <person name="Prochnik S."/>
            <person name="Lindquist E."/>
            <person name="Dockter R.B."/>
            <person name="Adam C."/>
            <person name="Molina H."/>
            <person name="Bunkerborg J."/>
            <person name="Jin E."/>
            <person name="Buchheim M."/>
            <person name="Magnuson J."/>
        </authorList>
    </citation>
    <scope>NUCLEOTIDE SEQUENCE</scope>
    <source>
        <strain evidence="2">CCAP 19/18</strain>
    </source>
</reference>
<comment type="caution">
    <text evidence="2">The sequence shown here is derived from an EMBL/GenBank/DDBJ whole genome shotgun (WGS) entry which is preliminary data.</text>
</comment>
<accession>A0ABQ7G9A6</accession>
<organism evidence="2 3">
    <name type="scientific">Dunaliella salina</name>
    <name type="common">Green alga</name>
    <name type="synonym">Protococcus salinus</name>
    <dbReference type="NCBI Taxonomy" id="3046"/>
    <lineage>
        <taxon>Eukaryota</taxon>
        <taxon>Viridiplantae</taxon>
        <taxon>Chlorophyta</taxon>
        <taxon>core chlorophytes</taxon>
        <taxon>Chlorophyceae</taxon>
        <taxon>CS clade</taxon>
        <taxon>Chlamydomonadales</taxon>
        <taxon>Dunaliellaceae</taxon>
        <taxon>Dunaliella</taxon>
    </lineage>
</organism>
<evidence type="ECO:0000256" key="1">
    <source>
        <dbReference type="SAM" id="MobiDB-lite"/>
    </source>
</evidence>
<sequence length="92" mass="9305">MFNQAGGPPMMPGGAPGMVPPGLPNGAPFPPFPPGPRPPARTSMSGIPGPPFSTALVPPPPPGPGDKHECGDWMKQCIPDCPDKGTAANLRS</sequence>
<gene>
    <name evidence="2" type="ORF">DUNSADRAFT_13473</name>
</gene>
<feature type="region of interest" description="Disordered" evidence="1">
    <location>
        <begin position="1"/>
        <end position="71"/>
    </location>
</feature>
<dbReference type="Proteomes" id="UP000815325">
    <property type="component" value="Unassembled WGS sequence"/>
</dbReference>
<evidence type="ECO:0000313" key="3">
    <source>
        <dbReference type="Proteomes" id="UP000815325"/>
    </source>
</evidence>
<protein>
    <submittedName>
        <fullName evidence="2">Uncharacterized protein</fullName>
    </submittedName>
</protein>
<name>A0ABQ7G9A6_DUNSA</name>
<proteinExistence type="predicted"/>
<dbReference type="EMBL" id="MU069968">
    <property type="protein sequence ID" value="KAF5831196.1"/>
    <property type="molecule type" value="Genomic_DNA"/>
</dbReference>
<evidence type="ECO:0000313" key="2">
    <source>
        <dbReference type="EMBL" id="KAF5831196.1"/>
    </source>
</evidence>
<feature type="compositionally biased region" description="Pro residues" evidence="1">
    <location>
        <begin position="18"/>
        <end position="39"/>
    </location>
</feature>
<keyword evidence="3" id="KW-1185">Reference proteome</keyword>